<dbReference type="InterPro" id="IPR029016">
    <property type="entry name" value="GAF-like_dom_sf"/>
</dbReference>
<sequence length="289" mass="31199">MLSPVGVERAKVVKDQAVAFNVALTVLAVLTAAATFAISQIPPGGWLVGIRVLAACLAAATAVVGFLKFRNERAFKRQQEEERVSLDQALRAESRRTSLLINGAMLGTADKLRRLAMLDQAAKDTEISGYRASIVSKVCDLVQSEAPRAAYFRVQDLGARSRVMQSGTYSDSRNREDSFTSEFVEGHGGDQGVWDLIDTGDVELSNDTDTAVPESWDITKDRQYKSFVSVPVRAEGVAFGMLTANTLETDGFSNSDVASIKVLAHLLAAAEATTMTPARIARAVQRRGN</sequence>
<evidence type="ECO:0000313" key="3">
    <source>
        <dbReference type="EMBL" id="BBX52895.1"/>
    </source>
</evidence>
<feature type="domain" description="GAF" evidence="2">
    <location>
        <begin position="134"/>
        <end position="270"/>
    </location>
</feature>
<dbReference type="SUPFAM" id="SSF55781">
    <property type="entry name" value="GAF domain-like"/>
    <property type="match status" value="1"/>
</dbReference>
<evidence type="ECO:0000256" key="1">
    <source>
        <dbReference type="SAM" id="Phobius"/>
    </source>
</evidence>
<keyword evidence="1" id="KW-0812">Transmembrane</keyword>
<feature type="transmembrane region" description="Helical" evidence="1">
    <location>
        <begin position="44"/>
        <end position="67"/>
    </location>
</feature>
<proteinExistence type="predicted"/>
<protein>
    <recommendedName>
        <fullName evidence="2">GAF domain-containing protein</fullName>
    </recommendedName>
</protein>
<dbReference type="KEGG" id="mpof:MPOR_39210"/>
<feature type="transmembrane region" description="Helical" evidence="1">
    <location>
        <begin position="18"/>
        <end position="38"/>
    </location>
</feature>
<dbReference type="InterPro" id="IPR003018">
    <property type="entry name" value="GAF"/>
</dbReference>
<keyword evidence="4" id="KW-1185">Reference proteome</keyword>
<evidence type="ECO:0000313" key="4">
    <source>
        <dbReference type="Proteomes" id="UP000466785"/>
    </source>
</evidence>
<keyword evidence="1" id="KW-1133">Transmembrane helix</keyword>
<dbReference type="AlphaFoldDB" id="A0A6N4VDN7"/>
<organism evidence="3 4">
    <name type="scientific">Mycolicibacterium poriferae</name>
    <dbReference type="NCBI Taxonomy" id="39694"/>
    <lineage>
        <taxon>Bacteria</taxon>
        <taxon>Bacillati</taxon>
        <taxon>Actinomycetota</taxon>
        <taxon>Actinomycetes</taxon>
        <taxon>Mycobacteriales</taxon>
        <taxon>Mycobacteriaceae</taxon>
        <taxon>Mycolicibacterium</taxon>
    </lineage>
</organism>
<dbReference type="EMBL" id="AP022570">
    <property type="protein sequence ID" value="BBX52895.1"/>
    <property type="molecule type" value="Genomic_DNA"/>
</dbReference>
<accession>A0A6N4VDN7</accession>
<evidence type="ECO:0000259" key="2">
    <source>
        <dbReference type="Pfam" id="PF13185"/>
    </source>
</evidence>
<gene>
    <name evidence="3" type="ORF">MPOR_39210</name>
</gene>
<reference evidence="3 4" key="1">
    <citation type="journal article" date="2019" name="Emerg. Microbes Infect.">
        <title>Comprehensive subspecies identification of 175 nontuberculous mycobacteria species based on 7547 genomic profiles.</title>
        <authorList>
            <person name="Matsumoto Y."/>
            <person name="Kinjo T."/>
            <person name="Motooka D."/>
            <person name="Nabeya D."/>
            <person name="Jung N."/>
            <person name="Uechi K."/>
            <person name="Horii T."/>
            <person name="Iida T."/>
            <person name="Fujita J."/>
            <person name="Nakamura S."/>
        </authorList>
    </citation>
    <scope>NUCLEOTIDE SEQUENCE [LARGE SCALE GENOMIC DNA]</scope>
    <source>
        <strain evidence="3 4">JCM 12603</strain>
    </source>
</reference>
<dbReference type="Pfam" id="PF13185">
    <property type="entry name" value="GAF_2"/>
    <property type="match status" value="1"/>
</dbReference>
<keyword evidence="1" id="KW-0472">Membrane</keyword>
<dbReference type="Gene3D" id="3.30.450.40">
    <property type="match status" value="1"/>
</dbReference>
<name>A0A6N4VDN7_9MYCO</name>
<dbReference type="Proteomes" id="UP000466785">
    <property type="component" value="Chromosome"/>
</dbReference>